<protein>
    <recommendedName>
        <fullName evidence="6">GST N-terminal domain-containing protein</fullName>
    </recommendedName>
</protein>
<dbReference type="Gene3D" id="1.20.1050.10">
    <property type="match status" value="1"/>
</dbReference>
<dbReference type="OMA" id="GHSGAEY"/>
<dbReference type="Pfam" id="PF00043">
    <property type="entry name" value="GST_C"/>
    <property type="match status" value="1"/>
</dbReference>
<keyword evidence="5" id="KW-1185">Reference proteome</keyword>
<organism evidence="4 5">
    <name type="scientific">Epicoccum nigrum</name>
    <name type="common">Soil fungus</name>
    <name type="synonym">Epicoccum purpurascens</name>
    <dbReference type="NCBI Taxonomy" id="105696"/>
    <lineage>
        <taxon>Eukaryota</taxon>
        <taxon>Fungi</taxon>
        <taxon>Dikarya</taxon>
        <taxon>Ascomycota</taxon>
        <taxon>Pezizomycotina</taxon>
        <taxon>Dothideomycetes</taxon>
        <taxon>Pleosporomycetidae</taxon>
        <taxon>Pleosporales</taxon>
        <taxon>Pleosporineae</taxon>
        <taxon>Didymellaceae</taxon>
        <taxon>Epicoccum</taxon>
    </lineage>
</organism>
<gene>
    <name evidence="4" type="ORF">B5807_01204</name>
</gene>
<dbReference type="InterPro" id="IPR036282">
    <property type="entry name" value="Glutathione-S-Trfase_C_sf"/>
</dbReference>
<dbReference type="SFLD" id="SFLDG01151">
    <property type="entry name" value="Main.2:_Nu-like"/>
    <property type="match status" value="1"/>
</dbReference>
<dbReference type="PANTHER" id="PTHR44051:SF8">
    <property type="entry name" value="GLUTATHIONE S-TRANSFERASE GSTA"/>
    <property type="match status" value="1"/>
</dbReference>
<proteinExistence type="inferred from homology"/>
<reference evidence="4 5" key="1">
    <citation type="journal article" date="2017" name="Genome Announc.">
        <title>Genome sequence of the saprophytic ascomycete Epicoccum nigrum ICMP 19927 strain isolated from New Zealand.</title>
        <authorList>
            <person name="Fokin M."/>
            <person name="Fleetwood D."/>
            <person name="Weir B.S."/>
            <person name="Villas-Boas S.G."/>
        </authorList>
    </citation>
    <scope>NUCLEOTIDE SEQUENCE [LARGE SCALE GENOMIC DNA]</scope>
    <source>
        <strain evidence="4 5">ICMP 19927</strain>
    </source>
</reference>
<dbReference type="InParanoid" id="A0A1Y2MEA5"/>
<dbReference type="InterPro" id="IPR010987">
    <property type="entry name" value="Glutathione-S-Trfase_C-like"/>
</dbReference>
<dbReference type="Pfam" id="PF13409">
    <property type="entry name" value="GST_N_2"/>
    <property type="match status" value="1"/>
</dbReference>
<evidence type="ECO:0000259" key="3">
    <source>
        <dbReference type="PROSITE" id="PS50405"/>
    </source>
</evidence>
<evidence type="ECO:0000313" key="5">
    <source>
        <dbReference type="Proteomes" id="UP000193240"/>
    </source>
</evidence>
<dbReference type="STRING" id="105696.A0A1Y2MEA5"/>
<dbReference type="InterPro" id="IPR040079">
    <property type="entry name" value="Glutathione_S-Trfase"/>
</dbReference>
<evidence type="ECO:0008006" key="6">
    <source>
        <dbReference type="Google" id="ProtNLM"/>
    </source>
</evidence>
<name>A0A1Y2MEA5_EPING</name>
<dbReference type="CDD" id="cd10291">
    <property type="entry name" value="GST_C_YfcG_like"/>
    <property type="match status" value="1"/>
</dbReference>
<dbReference type="SUPFAM" id="SSF52833">
    <property type="entry name" value="Thioredoxin-like"/>
    <property type="match status" value="1"/>
</dbReference>
<feature type="domain" description="GST C-terminal" evidence="3">
    <location>
        <begin position="97"/>
        <end position="230"/>
    </location>
</feature>
<dbReference type="CDD" id="cd03048">
    <property type="entry name" value="GST_N_Ure2p_like"/>
    <property type="match status" value="1"/>
</dbReference>
<dbReference type="PROSITE" id="PS50404">
    <property type="entry name" value="GST_NTER"/>
    <property type="match status" value="1"/>
</dbReference>
<accession>A0A1Y2MEA5</accession>
<dbReference type="SUPFAM" id="SSF47616">
    <property type="entry name" value="GST C-terminal domain-like"/>
    <property type="match status" value="1"/>
</dbReference>
<dbReference type="Proteomes" id="UP000193240">
    <property type="component" value="Unassembled WGS sequence"/>
</dbReference>
<dbReference type="SFLD" id="SFLDG00358">
    <property type="entry name" value="Main_(cytGST)"/>
    <property type="match status" value="1"/>
</dbReference>
<dbReference type="SFLD" id="SFLDS00019">
    <property type="entry name" value="Glutathione_Transferase_(cytos"/>
    <property type="match status" value="1"/>
</dbReference>
<sequence>MSQDSDIVLYTTQTPNGIKISITLEELGLPYKVEKIDISKNTQKEDWFLAINPNGRIPALTDKFTDGETINLFESGSIMQYLVERYDTEHRISYPKGSREWIETNNWLFFQNAGVGPMQGQANHFGRYAPERIEYGVNRYVNETRRLYSVMDKHLASNKRPYLVGDKCTIADIAHWGWVAAAGWAGVEIDDFPNLKAWEERMAKRSGVEKGRHVPDPHTIKELLKDKAKMEHHASEARKWVQAGMKADAEKAGKL</sequence>
<evidence type="ECO:0000256" key="1">
    <source>
        <dbReference type="ARBA" id="ARBA00007409"/>
    </source>
</evidence>
<dbReference type="InterPro" id="IPR004046">
    <property type="entry name" value="GST_C"/>
</dbReference>
<dbReference type="Gene3D" id="3.40.30.10">
    <property type="entry name" value="Glutaredoxin"/>
    <property type="match status" value="1"/>
</dbReference>
<dbReference type="InterPro" id="IPR004045">
    <property type="entry name" value="Glutathione_S-Trfase_N"/>
</dbReference>
<evidence type="ECO:0000313" key="4">
    <source>
        <dbReference type="EMBL" id="OSS54455.1"/>
    </source>
</evidence>
<comment type="similarity">
    <text evidence="1">Belongs to the GST superfamily.</text>
</comment>
<dbReference type="EMBL" id="KZ107838">
    <property type="protein sequence ID" value="OSS54455.1"/>
    <property type="molecule type" value="Genomic_DNA"/>
</dbReference>
<dbReference type="AlphaFoldDB" id="A0A1Y2MEA5"/>
<dbReference type="FunFam" id="3.40.30.10:FF:000172">
    <property type="entry name" value="Glutathione S-transferase GstA"/>
    <property type="match status" value="1"/>
</dbReference>
<evidence type="ECO:0000259" key="2">
    <source>
        <dbReference type="PROSITE" id="PS50404"/>
    </source>
</evidence>
<dbReference type="PANTHER" id="PTHR44051">
    <property type="entry name" value="GLUTATHIONE S-TRANSFERASE-RELATED"/>
    <property type="match status" value="1"/>
</dbReference>
<feature type="domain" description="GST N-terminal" evidence="2">
    <location>
        <begin position="4"/>
        <end position="90"/>
    </location>
</feature>
<dbReference type="PROSITE" id="PS50405">
    <property type="entry name" value="GST_CTER"/>
    <property type="match status" value="1"/>
</dbReference>
<dbReference type="InterPro" id="IPR036249">
    <property type="entry name" value="Thioredoxin-like_sf"/>
</dbReference>